<dbReference type="InterPro" id="IPR036526">
    <property type="entry name" value="C-N_Hydrolase_sf"/>
</dbReference>
<dbReference type="InterPro" id="IPR045378">
    <property type="entry name" value="LNT_N"/>
</dbReference>
<evidence type="ECO:0000313" key="12">
    <source>
        <dbReference type="Proteomes" id="UP001526166"/>
    </source>
</evidence>
<feature type="domain" description="CN hydrolase" evidence="10">
    <location>
        <begin position="228"/>
        <end position="471"/>
    </location>
</feature>
<dbReference type="Proteomes" id="UP001526166">
    <property type="component" value="Unassembled WGS sequence"/>
</dbReference>
<dbReference type="CDD" id="cd07571">
    <property type="entry name" value="ALP_N-acyl_transferase"/>
    <property type="match status" value="1"/>
</dbReference>
<dbReference type="EMBL" id="JAOWKW010000002">
    <property type="protein sequence ID" value="MCV2877736.1"/>
    <property type="molecule type" value="Genomic_DNA"/>
</dbReference>
<protein>
    <recommendedName>
        <fullName evidence="9">Apolipoprotein N-acyltransferase</fullName>
        <shortName evidence="9">ALP N-acyltransferase</shortName>
        <ecNumber evidence="9">2.3.1.269</ecNumber>
    </recommendedName>
</protein>
<evidence type="ECO:0000313" key="11">
    <source>
        <dbReference type="EMBL" id="MCV2877736.1"/>
    </source>
</evidence>
<keyword evidence="3 9" id="KW-1003">Cell membrane</keyword>
<dbReference type="InterPro" id="IPR003010">
    <property type="entry name" value="C-N_Hydrolase"/>
</dbReference>
<dbReference type="Gene3D" id="3.60.110.10">
    <property type="entry name" value="Carbon-nitrogen hydrolase"/>
    <property type="match status" value="1"/>
</dbReference>
<evidence type="ECO:0000256" key="7">
    <source>
        <dbReference type="ARBA" id="ARBA00023136"/>
    </source>
</evidence>
<keyword evidence="12" id="KW-1185">Reference proteome</keyword>
<keyword evidence="7 9" id="KW-0472">Membrane</keyword>
<feature type="transmembrane region" description="Helical" evidence="9">
    <location>
        <begin position="191"/>
        <end position="209"/>
    </location>
</feature>
<proteinExistence type="inferred from homology"/>
<accession>A0ABT2ZVG5</accession>
<comment type="subcellular location">
    <subcellularLocation>
        <location evidence="1 9">Cell membrane</location>
        <topology evidence="1 9">Multi-pass membrane protein</topology>
    </subcellularLocation>
</comment>
<organism evidence="11 12">
    <name type="scientific">Sedimentimonas flavescens</name>
    <dbReference type="NCBI Taxonomy" id="2851012"/>
    <lineage>
        <taxon>Bacteria</taxon>
        <taxon>Pseudomonadati</taxon>
        <taxon>Pseudomonadota</taxon>
        <taxon>Alphaproteobacteria</taxon>
        <taxon>Rhodobacterales</taxon>
        <taxon>Rhodobacter group</taxon>
        <taxon>Sedimentimonas</taxon>
    </lineage>
</organism>
<dbReference type="InterPro" id="IPR004563">
    <property type="entry name" value="Apolipo_AcylTrfase"/>
</dbReference>
<keyword evidence="5 9" id="KW-0812">Transmembrane</keyword>
<keyword evidence="8 9" id="KW-0012">Acyltransferase</keyword>
<evidence type="ECO:0000256" key="6">
    <source>
        <dbReference type="ARBA" id="ARBA00022989"/>
    </source>
</evidence>
<evidence type="ECO:0000256" key="3">
    <source>
        <dbReference type="ARBA" id="ARBA00022475"/>
    </source>
</evidence>
<comment type="pathway">
    <text evidence="9">Protein modification; lipoprotein biosynthesis (N-acyl transfer).</text>
</comment>
<dbReference type="Pfam" id="PF20154">
    <property type="entry name" value="LNT_N"/>
    <property type="match status" value="1"/>
</dbReference>
<keyword evidence="4 9" id="KW-0808">Transferase</keyword>
<comment type="function">
    <text evidence="9">Catalyzes the phospholipid dependent N-acylation of the N-terminal cysteine of apolipoprotein, the last step in lipoprotein maturation.</text>
</comment>
<sequence>MRLPRFLLPPKRPGWRQLGIAVLLGAGVAAGQAPLYWWFAALPALSALIYLAVRSVSPGWIGFASGFGYALAAMFWIVEPFFVEAERYGWMAPFALVLMAAGMGVFWALSVGLGARLGAGPATRALGVALGLVAGDALRSYVFTGFPWVLLGHIWIDTPVAQAAAYIGPLGLSLITAVLAALPVAGQRPQVARIGIAAALLGALWWGGVQRLAAPDPVRAEPLTLRLVQPNAPQHLKWLPEYRMEFFLRHLALTATPSEQGQPRPDLIIWPETAVPFLLERPGDGLKMIAEAASGVPVAIGVQRAEGRRYFNSLAVIAPDAQVTQVYDKAHLVPFGEYIPFGDIFARFGIAAFAAQEGNGYSAGPSAQVLDLGGLGLAQPLICYEAVFPQDIRRAPTRPDWLLQVTNDAWFGELSGPWQHFAQARLRAIEFGLPLARAANTGVSGMIDAKGRVLAELGLGREGVLDVPLPAALAPTPYARFGDVPVIVLILTLSIIIYRLRQRYRVDPGAQRV</sequence>
<comment type="similarity">
    <text evidence="2 9">Belongs to the CN hydrolase family. Apolipoprotein N-acyltransferase subfamily.</text>
</comment>
<evidence type="ECO:0000256" key="4">
    <source>
        <dbReference type="ARBA" id="ARBA00022679"/>
    </source>
</evidence>
<dbReference type="SUPFAM" id="SSF56317">
    <property type="entry name" value="Carbon-nitrogen hydrolase"/>
    <property type="match status" value="1"/>
</dbReference>
<evidence type="ECO:0000256" key="9">
    <source>
        <dbReference type="HAMAP-Rule" id="MF_01148"/>
    </source>
</evidence>
<evidence type="ECO:0000256" key="8">
    <source>
        <dbReference type="ARBA" id="ARBA00023315"/>
    </source>
</evidence>
<feature type="transmembrane region" description="Helical" evidence="9">
    <location>
        <begin position="90"/>
        <end position="113"/>
    </location>
</feature>
<evidence type="ECO:0000256" key="5">
    <source>
        <dbReference type="ARBA" id="ARBA00022692"/>
    </source>
</evidence>
<dbReference type="PANTHER" id="PTHR38686">
    <property type="entry name" value="APOLIPOPROTEIN N-ACYLTRANSFERASE"/>
    <property type="match status" value="1"/>
</dbReference>
<evidence type="ECO:0000256" key="2">
    <source>
        <dbReference type="ARBA" id="ARBA00010065"/>
    </source>
</evidence>
<feature type="transmembrane region" description="Helical" evidence="9">
    <location>
        <begin position="163"/>
        <end position="184"/>
    </location>
</feature>
<dbReference type="NCBIfam" id="TIGR00546">
    <property type="entry name" value="lnt"/>
    <property type="match status" value="1"/>
</dbReference>
<dbReference type="PANTHER" id="PTHR38686:SF1">
    <property type="entry name" value="APOLIPOPROTEIN N-ACYLTRANSFERASE"/>
    <property type="match status" value="1"/>
</dbReference>
<feature type="transmembrane region" description="Helical" evidence="9">
    <location>
        <begin position="60"/>
        <end position="78"/>
    </location>
</feature>
<feature type="transmembrane region" description="Helical" evidence="9">
    <location>
        <begin position="478"/>
        <end position="498"/>
    </location>
</feature>
<comment type="caution">
    <text evidence="11">The sequence shown here is derived from an EMBL/GenBank/DDBJ whole genome shotgun (WGS) entry which is preliminary data.</text>
</comment>
<keyword evidence="6 9" id="KW-1133">Transmembrane helix</keyword>
<gene>
    <name evidence="9 11" type="primary">lnt</name>
    <name evidence="11" type="ORF">OE699_02635</name>
</gene>
<dbReference type="RefSeq" id="WP_263847023.1">
    <property type="nucleotide sequence ID" value="NZ_JAOWKW010000002.1"/>
</dbReference>
<reference evidence="11 12" key="1">
    <citation type="submission" date="2022-10" db="EMBL/GenBank/DDBJ databases">
        <title>Sinirhodobacter sp. nov., isolated from ocean surface sediments.</title>
        <authorList>
            <person name="He W."/>
            <person name="Wang L."/>
            <person name="Zhang D.-F."/>
        </authorList>
    </citation>
    <scope>NUCLEOTIDE SEQUENCE [LARGE SCALE GENOMIC DNA]</scope>
    <source>
        <strain evidence="11 12">WL0115</strain>
    </source>
</reference>
<dbReference type="HAMAP" id="MF_01148">
    <property type="entry name" value="Lnt"/>
    <property type="match status" value="1"/>
</dbReference>
<comment type="catalytic activity">
    <reaction evidence="9">
        <text>N-terminal S-1,2-diacyl-sn-glyceryl-L-cysteinyl-[lipoprotein] + a glycerophospholipid = N-acyl-S-1,2-diacyl-sn-glyceryl-L-cysteinyl-[lipoprotein] + a 2-acyl-sn-glycero-3-phospholipid + H(+)</text>
        <dbReference type="Rhea" id="RHEA:48228"/>
        <dbReference type="Rhea" id="RHEA-COMP:14681"/>
        <dbReference type="Rhea" id="RHEA-COMP:14684"/>
        <dbReference type="ChEBI" id="CHEBI:15378"/>
        <dbReference type="ChEBI" id="CHEBI:136912"/>
        <dbReference type="ChEBI" id="CHEBI:140656"/>
        <dbReference type="ChEBI" id="CHEBI:140657"/>
        <dbReference type="ChEBI" id="CHEBI:140660"/>
        <dbReference type="EC" id="2.3.1.269"/>
    </reaction>
</comment>
<name>A0ABT2ZVG5_9RHOB</name>
<evidence type="ECO:0000259" key="10">
    <source>
        <dbReference type="PROSITE" id="PS50263"/>
    </source>
</evidence>
<dbReference type="Pfam" id="PF00795">
    <property type="entry name" value="CN_hydrolase"/>
    <property type="match status" value="1"/>
</dbReference>
<dbReference type="EC" id="2.3.1.269" evidence="9"/>
<feature type="transmembrane region" description="Helical" evidence="9">
    <location>
        <begin position="125"/>
        <end position="143"/>
    </location>
</feature>
<dbReference type="PROSITE" id="PS50263">
    <property type="entry name" value="CN_HYDROLASE"/>
    <property type="match status" value="1"/>
</dbReference>
<evidence type="ECO:0000256" key="1">
    <source>
        <dbReference type="ARBA" id="ARBA00004651"/>
    </source>
</evidence>